<keyword evidence="3" id="KW-1185">Reference proteome</keyword>
<protein>
    <recommendedName>
        <fullName evidence="4">Venom protein</fullName>
    </recommendedName>
</protein>
<reference evidence="2 3" key="1">
    <citation type="submission" date="2020-08" db="EMBL/GenBank/DDBJ databases">
        <title>Aphidius gifuensis genome sequencing and assembly.</title>
        <authorList>
            <person name="Du Z."/>
        </authorList>
    </citation>
    <scope>NUCLEOTIDE SEQUENCE [LARGE SCALE GENOMIC DNA]</scope>
    <source>
        <strain evidence="2">YNYX2018</strain>
        <tissue evidence="2">Adults</tissue>
    </source>
</reference>
<gene>
    <name evidence="2" type="ORF">HCN44_009023</name>
</gene>
<sequence>MNQLLALFILSCLVISSAVKGELIIDAESSLNEIIINLKANVNESISSVNYEFVNAEAKLIGIRKKALGDVQTGDRNFPIINKANDNLKLNTTICLNNQHNVYSAQVWQNILHDCFNSVLDDLKAQEIYTRNEGVMLLINLDELSSTCFDEKIQQNNYVDTCRDKVKSQIIEKLKKYQVSLNLMRSKIASSKNITINCVEKNLKSSSSASIESQMCIERSWYYFTKSL</sequence>
<comment type="caution">
    <text evidence="2">The sequence shown here is derived from an EMBL/GenBank/DDBJ whole genome shotgun (WGS) entry which is preliminary data.</text>
</comment>
<feature type="signal peptide" evidence="1">
    <location>
        <begin position="1"/>
        <end position="21"/>
    </location>
</feature>
<evidence type="ECO:0000256" key="1">
    <source>
        <dbReference type="SAM" id="SignalP"/>
    </source>
</evidence>
<keyword evidence="1" id="KW-0732">Signal</keyword>
<evidence type="ECO:0000313" key="2">
    <source>
        <dbReference type="EMBL" id="KAF7990080.1"/>
    </source>
</evidence>
<organism evidence="2 3">
    <name type="scientific">Aphidius gifuensis</name>
    <name type="common">Parasitoid wasp</name>
    <dbReference type="NCBI Taxonomy" id="684658"/>
    <lineage>
        <taxon>Eukaryota</taxon>
        <taxon>Metazoa</taxon>
        <taxon>Ecdysozoa</taxon>
        <taxon>Arthropoda</taxon>
        <taxon>Hexapoda</taxon>
        <taxon>Insecta</taxon>
        <taxon>Pterygota</taxon>
        <taxon>Neoptera</taxon>
        <taxon>Endopterygota</taxon>
        <taxon>Hymenoptera</taxon>
        <taxon>Apocrita</taxon>
        <taxon>Ichneumonoidea</taxon>
        <taxon>Braconidae</taxon>
        <taxon>Aphidiinae</taxon>
        <taxon>Aphidius</taxon>
    </lineage>
</organism>
<dbReference type="EMBL" id="JACMRX010000005">
    <property type="protein sequence ID" value="KAF7990080.1"/>
    <property type="molecule type" value="Genomic_DNA"/>
</dbReference>
<dbReference type="Proteomes" id="UP000639338">
    <property type="component" value="Unassembled WGS sequence"/>
</dbReference>
<accession>A0A835CRD2</accession>
<evidence type="ECO:0000313" key="3">
    <source>
        <dbReference type="Proteomes" id="UP000639338"/>
    </source>
</evidence>
<name>A0A835CRD2_APHGI</name>
<evidence type="ECO:0008006" key="4">
    <source>
        <dbReference type="Google" id="ProtNLM"/>
    </source>
</evidence>
<dbReference type="AlphaFoldDB" id="A0A835CRD2"/>
<feature type="chain" id="PRO_5032798677" description="Venom protein" evidence="1">
    <location>
        <begin position="22"/>
        <end position="228"/>
    </location>
</feature>
<proteinExistence type="predicted"/>